<sequence length="190" mass="21486">MESASMSGERKDPPAIIVPQRSLVVLSGPAGAGKSTFALRVIQCHSEEGFRPTMIVSSDQCRALVSDDENNQQANRDTFDLFHYIIFKRMLQNRFTIADSTALQPEARHRLLSLAARHSYHTCLLIFDIPPEICAHRDKQRNRLVGEQVITFHNGLLQRVIQEAPGEGWDQVHILRDEDLSAQIEITRNS</sequence>
<dbReference type="PANTHER" id="PTHR12435">
    <property type="match status" value="1"/>
</dbReference>
<reference evidence="1" key="1">
    <citation type="submission" date="2020-10" db="EMBL/GenBank/DDBJ databases">
        <title>Taxonomic study of unclassified bacteria belonging to the class Ktedonobacteria.</title>
        <authorList>
            <person name="Yabe S."/>
            <person name="Wang C.M."/>
            <person name="Zheng Y."/>
            <person name="Sakai Y."/>
            <person name="Cavaletti L."/>
            <person name="Monciardini P."/>
            <person name="Donadio S."/>
        </authorList>
    </citation>
    <scope>NUCLEOTIDE SEQUENCE</scope>
    <source>
        <strain evidence="1">ID150040</strain>
    </source>
</reference>
<dbReference type="Proteomes" id="UP000597444">
    <property type="component" value="Unassembled WGS sequence"/>
</dbReference>
<evidence type="ECO:0000313" key="1">
    <source>
        <dbReference type="EMBL" id="GHO92599.1"/>
    </source>
</evidence>
<proteinExistence type="predicted"/>
<dbReference type="InterPro" id="IPR017101">
    <property type="entry name" value="P-loop_ATP/GTP-bd_All4644_prd"/>
</dbReference>
<dbReference type="Gene3D" id="3.40.50.300">
    <property type="entry name" value="P-loop containing nucleotide triphosphate hydrolases"/>
    <property type="match status" value="1"/>
</dbReference>
<organism evidence="1 2">
    <name type="scientific">Reticulibacter mediterranei</name>
    <dbReference type="NCBI Taxonomy" id="2778369"/>
    <lineage>
        <taxon>Bacteria</taxon>
        <taxon>Bacillati</taxon>
        <taxon>Chloroflexota</taxon>
        <taxon>Ktedonobacteria</taxon>
        <taxon>Ktedonobacterales</taxon>
        <taxon>Reticulibacteraceae</taxon>
        <taxon>Reticulibacter</taxon>
    </lineage>
</organism>
<dbReference type="Pfam" id="PF13671">
    <property type="entry name" value="AAA_33"/>
    <property type="match status" value="1"/>
</dbReference>
<dbReference type="AlphaFoldDB" id="A0A8J3IJJ0"/>
<dbReference type="SUPFAM" id="SSF52540">
    <property type="entry name" value="P-loop containing nucleoside triphosphate hydrolases"/>
    <property type="match status" value="1"/>
</dbReference>
<dbReference type="InterPro" id="IPR027417">
    <property type="entry name" value="P-loop_NTPase"/>
</dbReference>
<comment type="caution">
    <text evidence="1">The sequence shown here is derived from an EMBL/GenBank/DDBJ whole genome shotgun (WGS) entry which is preliminary data.</text>
</comment>
<name>A0A8J3IJJ0_9CHLR</name>
<protein>
    <submittedName>
        <fullName evidence="1">Uncharacterized protein</fullName>
    </submittedName>
</protein>
<dbReference type="PIRSF" id="PIRSF037081">
    <property type="entry name" value="P-loop_All4644_prd"/>
    <property type="match status" value="1"/>
</dbReference>
<gene>
    <name evidence="1" type="ORF">KSF_026470</name>
</gene>
<accession>A0A8J3IJJ0</accession>
<dbReference type="EMBL" id="BNJK01000001">
    <property type="protein sequence ID" value="GHO92599.1"/>
    <property type="molecule type" value="Genomic_DNA"/>
</dbReference>
<evidence type="ECO:0000313" key="2">
    <source>
        <dbReference type="Proteomes" id="UP000597444"/>
    </source>
</evidence>
<keyword evidence="2" id="KW-1185">Reference proteome</keyword>